<dbReference type="EMBL" id="CP041217">
    <property type="protein sequence ID" value="QDH22214.1"/>
    <property type="molecule type" value="Genomic_DNA"/>
</dbReference>
<dbReference type="PANTHER" id="PTHR10443:SF12">
    <property type="entry name" value="DIPEPTIDASE"/>
    <property type="match status" value="1"/>
</dbReference>
<dbReference type="InterPro" id="IPR032466">
    <property type="entry name" value="Metal_Hydrolase"/>
</dbReference>
<dbReference type="Pfam" id="PF01244">
    <property type="entry name" value="Peptidase_M19"/>
    <property type="match status" value="1"/>
</dbReference>
<dbReference type="Gene3D" id="3.20.20.140">
    <property type="entry name" value="Metal-dependent hydrolases"/>
    <property type="match status" value="1"/>
</dbReference>
<gene>
    <name evidence="1" type="ORF">FFV09_16015</name>
</gene>
<dbReference type="GO" id="GO:0006508">
    <property type="term" value="P:proteolysis"/>
    <property type="evidence" value="ECO:0007669"/>
    <property type="project" value="InterPro"/>
</dbReference>
<evidence type="ECO:0000313" key="1">
    <source>
        <dbReference type="EMBL" id="QDH22214.1"/>
    </source>
</evidence>
<dbReference type="AlphaFoldDB" id="A0A4Y6UYK0"/>
<keyword evidence="2" id="KW-1185">Reference proteome</keyword>
<dbReference type="OrthoDB" id="9804920at2"/>
<accession>A0A4Y6UYK0</accession>
<dbReference type="PROSITE" id="PS51365">
    <property type="entry name" value="RENAL_DIPEPTIDASE_2"/>
    <property type="match status" value="1"/>
</dbReference>
<dbReference type="GO" id="GO:0070573">
    <property type="term" value="F:metallodipeptidase activity"/>
    <property type="evidence" value="ECO:0007669"/>
    <property type="project" value="InterPro"/>
</dbReference>
<organism evidence="1 2">
    <name type="scientific">Saccharibacillus brassicae</name>
    <dbReference type="NCBI Taxonomy" id="2583377"/>
    <lineage>
        <taxon>Bacteria</taxon>
        <taxon>Bacillati</taxon>
        <taxon>Bacillota</taxon>
        <taxon>Bacilli</taxon>
        <taxon>Bacillales</taxon>
        <taxon>Paenibacillaceae</taxon>
        <taxon>Saccharibacillus</taxon>
    </lineage>
</organism>
<sequence>MRIIDLHGDALAKIEASRGGLSFADAPELATNRQRLKEGEIAVQGFAVFVDPALPGSMRFQSCLDQIHYFYAEILDKHDDMTLITDWPQIAQLADGQTGALLTLEGVDPIENDLKRLHLLYRLGVRSVGLTWNYANQAADGVLEPRGGGLTTLGRDIVALNNRYRMLTDVSHLNERGFWEVLELADYPVASHSNARALCDHPRNLTDEQAQAMFGRGAPVHVVYYPEFVRLQKRSAAEKISAGPGASVLAAPGPVTIADVIRHIDHLCALGGERHIGFGSDFDGIDATPERLEHAGQTQNLINELLKHYGEEQVRGFAYGNFARYVSKIGKD</sequence>
<dbReference type="InterPro" id="IPR008257">
    <property type="entry name" value="Pept_M19"/>
</dbReference>
<dbReference type="PANTHER" id="PTHR10443">
    <property type="entry name" value="MICROSOMAL DIPEPTIDASE"/>
    <property type="match status" value="1"/>
</dbReference>
<protein>
    <submittedName>
        <fullName evidence="1">Membrane dipeptidase</fullName>
    </submittedName>
</protein>
<reference evidence="1 2" key="1">
    <citation type="submission" date="2019-06" db="EMBL/GenBank/DDBJ databases">
        <title>Saccharibacillus brassicae sp. nov., an endophytic bacterium isolated from Chinese cabbage seeds (Brassica pekinensis).</title>
        <authorList>
            <person name="Jiang L."/>
            <person name="Lee J."/>
            <person name="Kim S.W."/>
        </authorList>
    </citation>
    <scope>NUCLEOTIDE SEQUENCE [LARGE SCALE GENOMIC DNA]</scope>
    <source>
        <strain evidence="2">KCTC 43072 / ATSA2</strain>
    </source>
</reference>
<evidence type="ECO:0000313" key="2">
    <source>
        <dbReference type="Proteomes" id="UP000316968"/>
    </source>
</evidence>
<dbReference type="Proteomes" id="UP000316968">
    <property type="component" value="Chromosome"/>
</dbReference>
<dbReference type="KEGG" id="saca:FFV09_16015"/>
<dbReference type="SUPFAM" id="SSF51556">
    <property type="entry name" value="Metallo-dependent hydrolases"/>
    <property type="match status" value="1"/>
</dbReference>
<name>A0A4Y6UYK0_SACBS</name>
<proteinExistence type="predicted"/>
<dbReference type="CDD" id="cd01301">
    <property type="entry name" value="rDP_like"/>
    <property type="match status" value="1"/>
</dbReference>
<dbReference type="RefSeq" id="WP_141448758.1">
    <property type="nucleotide sequence ID" value="NZ_CP041217.1"/>
</dbReference>